<organism evidence="1 2">
    <name type="scientific">Iocasia fonsfrigidae</name>
    <dbReference type="NCBI Taxonomy" id="2682810"/>
    <lineage>
        <taxon>Bacteria</taxon>
        <taxon>Bacillati</taxon>
        <taxon>Bacillota</taxon>
        <taxon>Clostridia</taxon>
        <taxon>Halanaerobiales</taxon>
        <taxon>Halanaerobiaceae</taxon>
        <taxon>Iocasia</taxon>
    </lineage>
</organism>
<evidence type="ECO:0000313" key="1">
    <source>
        <dbReference type="EMBL" id="QTL98272.1"/>
    </source>
</evidence>
<dbReference type="AlphaFoldDB" id="A0A8A7KK87"/>
<reference evidence="1" key="1">
    <citation type="submission" date="2019-12" db="EMBL/GenBank/DDBJ databases">
        <authorList>
            <person name="zhang j."/>
            <person name="sun C.M."/>
        </authorList>
    </citation>
    <scope>NUCLEOTIDE SEQUENCE</scope>
    <source>
        <strain evidence="1">NS-1</strain>
    </source>
</reference>
<dbReference type="RefSeq" id="WP_230866720.1">
    <property type="nucleotide sequence ID" value="NZ_CP046640.1"/>
</dbReference>
<accession>A0A8A7KK87</accession>
<dbReference type="EMBL" id="CP046640">
    <property type="protein sequence ID" value="QTL98272.1"/>
    <property type="molecule type" value="Genomic_DNA"/>
</dbReference>
<dbReference type="Proteomes" id="UP000665020">
    <property type="component" value="Chromosome"/>
</dbReference>
<name>A0A8A7KK87_9FIRM</name>
<protein>
    <submittedName>
        <fullName evidence="1">Uncharacterized protein</fullName>
    </submittedName>
</protein>
<keyword evidence="2" id="KW-1185">Reference proteome</keyword>
<proteinExistence type="predicted"/>
<dbReference type="KEGG" id="ifn:GM661_09905"/>
<evidence type="ECO:0000313" key="2">
    <source>
        <dbReference type="Proteomes" id="UP000665020"/>
    </source>
</evidence>
<gene>
    <name evidence="1" type="ORF">GM661_09905</name>
</gene>
<sequence length="67" mass="8000">MNTEKKIDEIINFIRLHPESTASQAIMRRFLINKNKFETSTEISFELKNILQEKGNDEIDFCYYLVK</sequence>